<proteinExistence type="predicted"/>
<evidence type="ECO:0000313" key="1">
    <source>
        <dbReference type="EMBL" id="JAD22463.1"/>
    </source>
</evidence>
<accession>A0A0A8YAN4</accession>
<sequence>MLIRNNLQLWLGLIVFLDDVNQR</sequence>
<reference evidence="1" key="2">
    <citation type="journal article" date="2015" name="Data Brief">
        <title>Shoot transcriptome of the giant reed, Arundo donax.</title>
        <authorList>
            <person name="Barrero R.A."/>
            <person name="Guerrero F.D."/>
            <person name="Moolhuijzen P."/>
            <person name="Goolsby J.A."/>
            <person name="Tidwell J."/>
            <person name="Bellgard S.E."/>
            <person name="Bellgard M.I."/>
        </authorList>
    </citation>
    <scope>NUCLEOTIDE SEQUENCE</scope>
    <source>
        <tissue evidence="1">Shoot tissue taken approximately 20 cm above the soil surface</tissue>
    </source>
</reference>
<dbReference type="AlphaFoldDB" id="A0A0A8YAN4"/>
<reference evidence="1" key="1">
    <citation type="submission" date="2014-09" db="EMBL/GenBank/DDBJ databases">
        <authorList>
            <person name="Magalhaes I.L.F."/>
            <person name="Oliveira U."/>
            <person name="Santos F.R."/>
            <person name="Vidigal T.H.D.A."/>
            <person name="Brescovit A.D."/>
            <person name="Santos A.J."/>
        </authorList>
    </citation>
    <scope>NUCLEOTIDE SEQUENCE</scope>
    <source>
        <tissue evidence="1">Shoot tissue taken approximately 20 cm above the soil surface</tissue>
    </source>
</reference>
<name>A0A0A8YAN4_ARUDO</name>
<dbReference type="EMBL" id="GBRH01275432">
    <property type="protein sequence ID" value="JAD22463.1"/>
    <property type="molecule type" value="Transcribed_RNA"/>
</dbReference>
<protein>
    <submittedName>
        <fullName evidence="1">Uncharacterized protein</fullName>
    </submittedName>
</protein>
<organism evidence="1">
    <name type="scientific">Arundo donax</name>
    <name type="common">Giant reed</name>
    <name type="synonym">Donax arundinaceus</name>
    <dbReference type="NCBI Taxonomy" id="35708"/>
    <lineage>
        <taxon>Eukaryota</taxon>
        <taxon>Viridiplantae</taxon>
        <taxon>Streptophyta</taxon>
        <taxon>Embryophyta</taxon>
        <taxon>Tracheophyta</taxon>
        <taxon>Spermatophyta</taxon>
        <taxon>Magnoliopsida</taxon>
        <taxon>Liliopsida</taxon>
        <taxon>Poales</taxon>
        <taxon>Poaceae</taxon>
        <taxon>PACMAD clade</taxon>
        <taxon>Arundinoideae</taxon>
        <taxon>Arundineae</taxon>
        <taxon>Arundo</taxon>
    </lineage>
</organism>